<feature type="signal peptide" evidence="1">
    <location>
        <begin position="1"/>
        <end position="21"/>
    </location>
</feature>
<dbReference type="AlphaFoldDB" id="A0A2D2D0V8"/>
<dbReference type="InterPro" id="IPR011486">
    <property type="entry name" value="BBP2"/>
</dbReference>
<dbReference type="EMBL" id="CP023737">
    <property type="protein sequence ID" value="ATQ68626.1"/>
    <property type="molecule type" value="Genomic_DNA"/>
</dbReference>
<feature type="chain" id="PRO_5013857561" description="Porin" evidence="1">
    <location>
        <begin position="22"/>
        <end position="454"/>
    </location>
</feature>
<dbReference type="RefSeq" id="WP_099831790.1">
    <property type="nucleotide sequence ID" value="NZ_CP023737.1"/>
</dbReference>
<dbReference type="KEGG" id="mtw:CQW49_12585"/>
<keyword evidence="3" id="KW-1185">Reference proteome</keyword>
<keyword evidence="1" id="KW-0732">Signal</keyword>
<evidence type="ECO:0008006" key="4">
    <source>
        <dbReference type="Google" id="ProtNLM"/>
    </source>
</evidence>
<gene>
    <name evidence="2" type="ORF">CQW49_12585</name>
</gene>
<evidence type="ECO:0000256" key="1">
    <source>
        <dbReference type="SAM" id="SignalP"/>
    </source>
</evidence>
<proteinExistence type="predicted"/>
<dbReference type="STRING" id="595536.GCA_000178815_02649"/>
<accession>A0A2D2D0V8</accession>
<dbReference type="Pfam" id="PF07642">
    <property type="entry name" value="BBP2"/>
    <property type="match status" value="1"/>
</dbReference>
<evidence type="ECO:0000313" key="3">
    <source>
        <dbReference type="Proteomes" id="UP000230709"/>
    </source>
</evidence>
<evidence type="ECO:0000313" key="2">
    <source>
        <dbReference type="EMBL" id="ATQ68626.1"/>
    </source>
</evidence>
<organism evidence="2 3">
    <name type="scientific">Methylosinus trichosporium (strain ATCC 35070 / NCIMB 11131 / UNIQEM 75 / OB3b)</name>
    <dbReference type="NCBI Taxonomy" id="595536"/>
    <lineage>
        <taxon>Bacteria</taxon>
        <taxon>Pseudomonadati</taxon>
        <taxon>Pseudomonadota</taxon>
        <taxon>Alphaproteobacteria</taxon>
        <taxon>Hyphomicrobiales</taxon>
        <taxon>Methylocystaceae</taxon>
        <taxon>Methylosinus</taxon>
    </lineage>
</organism>
<name>A0A2D2D0V8_METT3</name>
<sequence>MKLTLLTGVAAAALLANVAYAADVASMKAAPAAPPPDWFDTLTIDGFLDGGIVVTPASPYNGLNWGHLFTDRANTPIFNQALFTVQRPLDPKATGIDYGFKFQTFVGEDARYSHYLGQFDYLMHDRTQFTILEAHGLVHLPILTEGGVDVKFGQFVTYNGFEVIPAKDNLFYTHSYNFNFGPFKHTGVMTVTHATEWLDIYAGVTSGLNTSLGWAGDNNNSASAYGGFGLNLLDGELTILGFSHSGPENPRQLDPNYVGWPWGTVGGIPAQCACNPNNTWRYYNNLTTTWKPTENLMFVTDISYMREDGWNPVTNAAGVSRPQGADAYGVSQNVSYKVNDAIKINGRLEYFRDNKNFFVVGYPGYFDTVNVAHGYPNQSIAQPAGQGTSYLALTLGATIAPEFPKMPFINGIIFRPEVRWDTTLNGAAPFFGWNGNKRTQGMIAMDVIVPFTIR</sequence>
<reference evidence="3" key="1">
    <citation type="submission" date="2017-10" db="EMBL/GenBank/DDBJ databases">
        <title>Completed PacBio SMRT sequence of Methylosinus trichosporium OB3b reveals presence of a third large plasmid.</title>
        <authorList>
            <person name="Charles T.C."/>
            <person name="Lynch M.D.J."/>
            <person name="Heil J.R."/>
            <person name="Cheng J."/>
        </authorList>
    </citation>
    <scope>NUCLEOTIDE SEQUENCE [LARGE SCALE GENOMIC DNA]</scope>
    <source>
        <strain evidence="3">OB3b</strain>
    </source>
</reference>
<dbReference type="Proteomes" id="UP000230709">
    <property type="component" value="Chromosome"/>
</dbReference>
<protein>
    <recommendedName>
        <fullName evidence="4">Porin</fullName>
    </recommendedName>
</protein>